<sequence length="160" mass="17447">MKPLLVPAIALLFTGCQHFSSYQQPYGDNTAEITFTSNDTAAQPVICVPGEGFQSTEFSISQRPIGGDSLNELMEAMKKSPEVTTSLEASKQARIGILYNKKSTNSTTRDRCRVALQFEALAGEHYQAKFSFSQGQCGLSLTDSRGRSADAVHVDWECPS</sequence>
<dbReference type="EMBL" id="AM286690">
    <property type="protein sequence ID" value="CAL17377.1"/>
    <property type="molecule type" value="Genomic_DNA"/>
</dbReference>
<proteinExistence type="predicted"/>
<dbReference type="HOGENOM" id="CLU_1648545_0_0_6"/>
<organism evidence="1 2">
    <name type="scientific">Alcanivorax borkumensis (strain ATCC 700651 / DSM 11573 / NCIMB 13689 / SK2)</name>
    <dbReference type="NCBI Taxonomy" id="393595"/>
    <lineage>
        <taxon>Bacteria</taxon>
        <taxon>Pseudomonadati</taxon>
        <taxon>Pseudomonadota</taxon>
        <taxon>Gammaproteobacteria</taxon>
        <taxon>Oceanospirillales</taxon>
        <taxon>Alcanivoracaceae</taxon>
        <taxon>Alcanivorax</taxon>
    </lineage>
</organism>
<gene>
    <name evidence="1" type="ordered locus">ABO_1929</name>
</gene>
<protein>
    <recommendedName>
        <fullName evidence="3">Lipoprotein</fullName>
    </recommendedName>
</protein>
<evidence type="ECO:0000313" key="1">
    <source>
        <dbReference type="EMBL" id="CAL17377.1"/>
    </source>
</evidence>
<dbReference type="KEGG" id="abo:ABO_1929"/>
<accession>Q0VN71</accession>
<dbReference type="PROSITE" id="PS51257">
    <property type="entry name" value="PROKAR_LIPOPROTEIN"/>
    <property type="match status" value="1"/>
</dbReference>
<dbReference type="AlphaFoldDB" id="Q0VN71"/>
<dbReference type="Proteomes" id="UP000008871">
    <property type="component" value="Chromosome"/>
</dbReference>
<evidence type="ECO:0008006" key="3">
    <source>
        <dbReference type="Google" id="ProtNLM"/>
    </source>
</evidence>
<keyword evidence="2" id="KW-1185">Reference proteome</keyword>
<dbReference type="OrthoDB" id="6078662at2"/>
<dbReference type="RefSeq" id="WP_011589208.1">
    <property type="nucleotide sequence ID" value="NC_008260.1"/>
</dbReference>
<name>Q0VN71_ALCBS</name>
<dbReference type="STRING" id="393595.ABO_1929"/>
<reference evidence="1 2" key="1">
    <citation type="journal article" date="2006" name="Nat. Biotechnol.">
        <title>Genome sequence of the ubiquitous hydrocarbon-degrading marine bacterium Alcanivorax borkumensis.</title>
        <authorList>
            <person name="Schneiker S."/>
            <person name="Martins dos Santos V.A.P."/>
            <person name="Bartels D."/>
            <person name="Bekel T."/>
            <person name="Brecht M."/>
            <person name="Buhrmester J."/>
            <person name="Chernikova T.N."/>
            <person name="Denaro R."/>
            <person name="Ferrer M."/>
            <person name="Gertler C."/>
            <person name="Goesmann A."/>
            <person name="Golyshina O.V."/>
            <person name="Kaminski F."/>
            <person name="Khachane A.N."/>
            <person name="Lang S."/>
            <person name="Linke B."/>
            <person name="McHardy A.C."/>
            <person name="Meyer F."/>
            <person name="Nechitaylo T."/>
            <person name="Puehler A."/>
            <person name="Regenhardt D."/>
            <person name="Rupp O."/>
            <person name="Sabirova J.S."/>
            <person name="Selbitschka W."/>
            <person name="Yakimov M.M."/>
            <person name="Timmis K.N."/>
            <person name="Vorhoelter F.-J."/>
            <person name="Weidner S."/>
            <person name="Kaiser O."/>
            <person name="Golyshin P.N."/>
        </authorList>
    </citation>
    <scope>NUCLEOTIDE SEQUENCE [LARGE SCALE GENOMIC DNA]</scope>
    <source>
        <strain evidence="2">ATCC 700651 / DSM 11573 / NCIMB 13689 / SK2</strain>
    </source>
</reference>
<evidence type="ECO:0000313" key="2">
    <source>
        <dbReference type="Proteomes" id="UP000008871"/>
    </source>
</evidence>